<name>A0ABS4IA91_9BACL</name>
<sequence length="30" mass="3457">MTNQKKSVKSEKQKNQKPNQKGKIDEANIN</sequence>
<gene>
    <name evidence="2" type="ORF">J2Z65_007110</name>
</gene>
<organism evidence="2 3">
    <name type="scientific">Paenibacillus aceris</name>
    <dbReference type="NCBI Taxonomy" id="869555"/>
    <lineage>
        <taxon>Bacteria</taxon>
        <taxon>Bacillati</taxon>
        <taxon>Bacillota</taxon>
        <taxon>Bacilli</taxon>
        <taxon>Bacillales</taxon>
        <taxon>Paenibacillaceae</taxon>
        <taxon>Paenibacillus</taxon>
    </lineage>
</organism>
<comment type="caution">
    <text evidence="2">The sequence shown here is derived from an EMBL/GenBank/DDBJ whole genome shotgun (WGS) entry which is preliminary data.</text>
</comment>
<evidence type="ECO:0000256" key="1">
    <source>
        <dbReference type="SAM" id="MobiDB-lite"/>
    </source>
</evidence>
<evidence type="ECO:0000313" key="2">
    <source>
        <dbReference type="EMBL" id="MBP1967828.1"/>
    </source>
</evidence>
<accession>A0ABS4IA91</accession>
<protein>
    <submittedName>
        <fullName evidence="2">Uncharacterized protein</fullName>
    </submittedName>
</protein>
<reference evidence="2 3" key="1">
    <citation type="submission" date="2021-03" db="EMBL/GenBank/DDBJ databases">
        <title>Genomic Encyclopedia of Type Strains, Phase IV (KMG-IV): sequencing the most valuable type-strain genomes for metagenomic binning, comparative biology and taxonomic classification.</title>
        <authorList>
            <person name="Goeker M."/>
        </authorList>
    </citation>
    <scope>NUCLEOTIDE SEQUENCE [LARGE SCALE GENOMIC DNA]</scope>
    <source>
        <strain evidence="2 3">DSM 24950</strain>
    </source>
</reference>
<keyword evidence="3" id="KW-1185">Reference proteome</keyword>
<dbReference type="Proteomes" id="UP001519344">
    <property type="component" value="Unassembled WGS sequence"/>
</dbReference>
<proteinExistence type="predicted"/>
<dbReference type="EMBL" id="JAGGKV010000044">
    <property type="protein sequence ID" value="MBP1967828.1"/>
    <property type="molecule type" value="Genomic_DNA"/>
</dbReference>
<feature type="region of interest" description="Disordered" evidence="1">
    <location>
        <begin position="1"/>
        <end position="30"/>
    </location>
</feature>
<evidence type="ECO:0000313" key="3">
    <source>
        <dbReference type="Proteomes" id="UP001519344"/>
    </source>
</evidence>